<feature type="domain" description="Peptidase metallopeptidase" evidence="5">
    <location>
        <begin position="66"/>
        <end position="251"/>
    </location>
</feature>
<dbReference type="Gene3D" id="3.40.390.10">
    <property type="entry name" value="Collagenase (Catalytic Domain)"/>
    <property type="match status" value="1"/>
</dbReference>
<evidence type="ECO:0000256" key="1">
    <source>
        <dbReference type="ARBA" id="ARBA00022670"/>
    </source>
</evidence>
<name>A0A0K1PX74_9BACT</name>
<dbReference type="GO" id="GO:0030574">
    <property type="term" value="P:collagen catabolic process"/>
    <property type="evidence" value="ECO:0007669"/>
    <property type="project" value="TreeGrafter"/>
</dbReference>
<dbReference type="Pfam" id="PF00413">
    <property type="entry name" value="Peptidase_M10"/>
    <property type="match status" value="1"/>
</dbReference>
<dbReference type="GO" id="GO:0031012">
    <property type="term" value="C:extracellular matrix"/>
    <property type="evidence" value="ECO:0007669"/>
    <property type="project" value="InterPro"/>
</dbReference>
<dbReference type="InterPro" id="IPR001818">
    <property type="entry name" value="Pept_M10_metallopeptidase"/>
</dbReference>
<dbReference type="STRING" id="1391654.AKJ09_04799"/>
<dbReference type="InterPro" id="IPR024079">
    <property type="entry name" value="MetalloPept_cat_dom_sf"/>
</dbReference>
<dbReference type="RefSeq" id="WP_146649160.1">
    <property type="nucleotide sequence ID" value="NZ_CP012333.1"/>
</dbReference>
<protein>
    <recommendedName>
        <fullName evidence="5">Peptidase metallopeptidase domain-containing protein</fullName>
    </recommendedName>
</protein>
<dbReference type="GO" id="GO:0006508">
    <property type="term" value="P:proteolysis"/>
    <property type="evidence" value="ECO:0007669"/>
    <property type="project" value="UniProtKB-KW"/>
</dbReference>
<proteinExistence type="predicted"/>
<dbReference type="SUPFAM" id="SSF55486">
    <property type="entry name" value="Metalloproteases ('zincins'), catalytic domain"/>
    <property type="match status" value="1"/>
</dbReference>
<keyword evidence="4" id="KW-0862">Zinc</keyword>
<dbReference type="InterPro" id="IPR021190">
    <property type="entry name" value="Pept_M10A"/>
</dbReference>
<dbReference type="AlphaFoldDB" id="A0A0K1PX74"/>
<dbReference type="EMBL" id="CP012333">
    <property type="protein sequence ID" value="AKU98135.1"/>
    <property type="molecule type" value="Genomic_DNA"/>
</dbReference>
<evidence type="ECO:0000256" key="2">
    <source>
        <dbReference type="ARBA" id="ARBA00022723"/>
    </source>
</evidence>
<keyword evidence="2" id="KW-0479">Metal-binding</keyword>
<dbReference type="GO" id="GO:0030198">
    <property type="term" value="P:extracellular matrix organization"/>
    <property type="evidence" value="ECO:0007669"/>
    <property type="project" value="TreeGrafter"/>
</dbReference>
<dbReference type="OrthoDB" id="5516015at2"/>
<sequence length="343" mass="36021">MIDLLRRAHARRSRLASFMGSSSLATGIMAGLLAFAPAPAHAFCRTVTKDLPPDYSPLQGCYTDGLPLFWGNACVGYSVNRAASANLPLAAVTPIIDQAFASWTSVTCPASRAAVGIQASNLGPVDCDVVKYNKYAANQNVIVFRDTEWPYSDPNNTLGLTTVTFNEETGELYDADMEINDTGKNLTISDTVPPNGYDLLSVVTHEAGHFFGLAHATDTKSTMYASYKPGTLTLRHLSPDDIEGICDIYPTETTRAVASTVSGGTFTAGACDPTPRHGFSTKCEVDTPPSEGGCAVGGPMGANGSGRSGAICAVGLALGLAFAVRRQRSRMCASVGLARSTSD</sequence>
<dbReference type="GO" id="GO:0004222">
    <property type="term" value="F:metalloendopeptidase activity"/>
    <property type="evidence" value="ECO:0007669"/>
    <property type="project" value="InterPro"/>
</dbReference>
<dbReference type="Proteomes" id="UP000064967">
    <property type="component" value="Chromosome"/>
</dbReference>
<dbReference type="PANTHER" id="PTHR10201">
    <property type="entry name" value="MATRIX METALLOPROTEINASE"/>
    <property type="match status" value="1"/>
</dbReference>
<dbReference type="SMART" id="SM00235">
    <property type="entry name" value="ZnMc"/>
    <property type="match status" value="1"/>
</dbReference>
<keyword evidence="7" id="KW-1185">Reference proteome</keyword>
<dbReference type="GO" id="GO:0008270">
    <property type="term" value="F:zinc ion binding"/>
    <property type="evidence" value="ECO:0007669"/>
    <property type="project" value="InterPro"/>
</dbReference>
<keyword evidence="1" id="KW-0645">Protease</keyword>
<evidence type="ECO:0000313" key="7">
    <source>
        <dbReference type="Proteomes" id="UP000064967"/>
    </source>
</evidence>
<gene>
    <name evidence="6" type="ORF">AKJ09_04799</name>
</gene>
<dbReference type="GO" id="GO:0005615">
    <property type="term" value="C:extracellular space"/>
    <property type="evidence" value="ECO:0007669"/>
    <property type="project" value="TreeGrafter"/>
</dbReference>
<evidence type="ECO:0000256" key="4">
    <source>
        <dbReference type="ARBA" id="ARBA00022833"/>
    </source>
</evidence>
<accession>A0A0K1PX74</accession>
<reference evidence="6 7" key="1">
    <citation type="submission" date="2015-08" db="EMBL/GenBank/DDBJ databases">
        <authorList>
            <person name="Babu N.S."/>
            <person name="Beckwith C.J."/>
            <person name="Beseler K.G."/>
            <person name="Brison A."/>
            <person name="Carone J.V."/>
            <person name="Caskin T.P."/>
            <person name="Diamond M."/>
            <person name="Durham M.E."/>
            <person name="Foxe J.M."/>
            <person name="Go M."/>
            <person name="Henderson B.A."/>
            <person name="Jones I.B."/>
            <person name="McGettigan J.A."/>
            <person name="Micheletti S.J."/>
            <person name="Nasrallah M.E."/>
            <person name="Ortiz D."/>
            <person name="Piller C.R."/>
            <person name="Privatt S.R."/>
            <person name="Schneider S.L."/>
            <person name="Sharp S."/>
            <person name="Smith T.C."/>
            <person name="Stanton J.D."/>
            <person name="Ullery H.E."/>
            <person name="Wilson R.J."/>
            <person name="Serrano M.G."/>
            <person name="Buck G."/>
            <person name="Lee V."/>
            <person name="Wang Y."/>
            <person name="Carvalho R."/>
            <person name="Voegtly L."/>
            <person name="Shi R."/>
            <person name="Duckworth R."/>
            <person name="Johnson A."/>
            <person name="Loviza R."/>
            <person name="Walstead R."/>
            <person name="Shah Z."/>
            <person name="Kiflezghi M."/>
            <person name="Wade K."/>
            <person name="Ball S.L."/>
            <person name="Bradley K.W."/>
            <person name="Asai D.J."/>
            <person name="Bowman C.A."/>
            <person name="Russell D.A."/>
            <person name="Pope W.H."/>
            <person name="Jacobs-Sera D."/>
            <person name="Hendrix R.W."/>
            <person name="Hatfull G.F."/>
        </authorList>
    </citation>
    <scope>NUCLEOTIDE SEQUENCE [LARGE SCALE GENOMIC DNA]</scope>
    <source>
        <strain evidence="6 7">DSM 27648</strain>
    </source>
</reference>
<organism evidence="6 7">
    <name type="scientific">Labilithrix luteola</name>
    <dbReference type="NCBI Taxonomy" id="1391654"/>
    <lineage>
        <taxon>Bacteria</taxon>
        <taxon>Pseudomonadati</taxon>
        <taxon>Myxococcota</taxon>
        <taxon>Polyangia</taxon>
        <taxon>Polyangiales</taxon>
        <taxon>Labilitrichaceae</taxon>
        <taxon>Labilithrix</taxon>
    </lineage>
</organism>
<evidence type="ECO:0000259" key="5">
    <source>
        <dbReference type="SMART" id="SM00235"/>
    </source>
</evidence>
<evidence type="ECO:0000313" key="6">
    <source>
        <dbReference type="EMBL" id="AKU98135.1"/>
    </source>
</evidence>
<dbReference type="KEGG" id="llu:AKJ09_04799"/>
<dbReference type="PANTHER" id="PTHR10201:SF309">
    <property type="entry name" value="PEPTIDASE METALLOPEPTIDASE DOMAIN-CONTAINING PROTEIN"/>
    <property type="match status" value="1"/>
</dbReference>
<evidence type="ECO:0000256" key="3">
    <source>
        <dbReference type="ARBA" id="ARBA00022801"/>
    </source>
</evidence>
<keyword evidence="3" id="KW-0378">Hydrolase</keyword>
<dbReference type="PRINTS" id="PR00138">
    <property type="entry name" value="MATRIXIN"/>
</dbReference>
<dbReference type="InterPro" id="IPR006026">
    <property type="entry name" value="Peptidase_Metallo"/>
</dbReference>